<proteinExistence type="inferred from homology"/>
<dbReference type="Gene3D" id="3.40.47.10">
    <property type="match status" value="1"/>
</dbReference>
<sequence>MAGKVVVTGWGIVSALGFGVEENFQALKSAKSGVKLPEILDSNYGNSKYCGEVRYTDHELRELIGDFAKNIYCRTTLLGLLAVKEAISSSNLTDAILAASKVINGTSVGGMVSTEKYHKLYTQNKNSEYKKFFKSHDCGYSTDKIAEYLNSKGGTITISTACSSSANSIMQAARYIKAGKCDVVIAGGTDALSKFTINGFNSLKILDDQPCKPFDLNRQGLNLGEGAAYLVLESEEHALQRGANILGQVVGYGNANDAHHQTASSPEGRGAGLAMTKALNMAGNIIIDYINAHGTGTNNNDSSESTAIQNVFGENIPQFSSTKAFTGHTLGAAGAIEAVYSLLSINKGVRFPCLRIEEPLEISSSSPILEVIESETSAVLSNSLGFGGNCTSLIFNK</sequence>
<comment type="similarity">
    <text evidence="1 3">Belongs to the thiolase-like superfamily. Beta-ketoacyl-ACP synthases family.</text>
</comment>
<accession>A0ABT3RUR5</accession>
<dbReference type="SMART" id="SM00825">
    <property type="entry name" value="PKS_KS"/>
    <property type="match status" value="1"/>
</dbReference>
<dbReference type="InterPro" id="IPR020841">
    <property type="entry name" value="PKS_Beta-ketoAc_synthase_dom"/>
</dbReference>
<dbReference type="CDD" id="cd00834">
    <property type="entry name" value="KAS_I_II"/>
    <property type="match status" value="1"/>
</dbReference>
<dbReference type="PROSITE" id="PS00606">
    <property type="entry name" value="KS3_1"/>
    <property type="match status" value="1"/>
</dbReference>
<dbReference type="InterPro" id="IPR018201">
    <property type="entry name" value="Ketoacyl_synth_AS"/>
</dbReference>
<evidence type="ECO:0000313" key="6">
    <source>
        <dbReference type="Proteomes" id="UP001209885"/>
    </source>
</evidence>
<evidence type="ECO:0000256" key="1">
    <source>
        <dbReference type="ARBA" id="ARBA00008467"/>
    </source>
</evidence>
<keyword evidence="2 3" id="KW-0808">Transferase</keyword>
<dbReference type="InterPro" id="IPR014030">
    <property type="entry name" value="Ketoacyl_synth_N"/>
</dbReference>
<dbReference type="InterPro" id="IPR000794">
    <property type="entry name" value="Beta-ketoacyl_synthase"/>
</dbReference>
<dbReference type="PANTHER" id="PTHR11712:SF320">
    <property type="entry name" value="BETA-KETOACYL SYNTHASE"/>
    <property type="match status" value="1"/>
</dbReference>
<organism evidence="5 6">
    <name type="scientific">Mangrovivirga halotolerans</name>
    <dbReference type="NCBI Taxonomy" id="2993936"/>
    <lineage>
        <taxon>Bacteria</taxon>
        <taxon>Pseudomonadati</taxon>
        <taxon>Bacteroidota</taxon>
        <taxon>Cytophagia</taxon>
        <taxon>Cytophagales</taxon>
        <taxon>Mangrovivirgaceae</taxon>
        <taxon>Mangrovivirga</taxon>
    </lineage>
</organism>
<evidence type="ECO:0000256" key="2">
    <source>
        <dbReference type="ARBA" id="ARBA00022679"/>
    </source>
</evidence>
<dbReference type="RefSeq" id="WP_266057935.1">
    <property type="nucleotide sequence ID" value="NZ_JAPFQN010000009.1"/>
</dbReference>
<gene>
    <name evidence="5" type="ORF">OO013_15930</name>
</gene>
<evidence type="ECO:0000259" key="4">
    <source>
        <dbReference type="PROSITE" id="PS52004"/>
    </source>
</evidence>
<dbReference type="EMBL" id="JAPFQN010000009">
    <property type="protein sequence ID" value="MCX2745368.1"/>
    <property type="molecule type" value="Genomic_DNA"/>
</dbReference>
<dbReference type="Proteomes" id="UP001209885">
    <property type="component" value="Unassembled WGS sequence"/>
</dbReference>
<dbReference type="Pfam" id="PF00109">
    <property type="entry name" value="ketoacyl-synt"/>
    <property type="match status" value="1"/>
</dbReference>
<keyword evidence="6" id="KW-1185">Reference proteome</keyword>
<evidence type="ECO:0000256" key="3">
    <source>
        <dbReference type="RuleBase" id="RU003694"/>
    </source>
</evidence>
<dbReference type="Pfam" id="PF02801">
    <property type="entry name" value="Ketoacyl-synt_C"/>
    <property type="match status" value="1"/>
</dbReference>
<name>A0ABT3RUR5_9BACT</name>
<evidence type="ECO:0000313" key="5">
    <source>
        <dbReference type="EMBL" id="MCX2745368.1"/>
    </source>
</evidence>
<dbReference type="InterPro" id="IPR016039">
    <property type="entry name" value="Thiolase-like"/>
</dbReference>
<feature type="domain" description="Ketosynthase family 3 (KS3)" evidence="4">
    <location>
        <begin position="2"/>
        <end position="397"/>
    </location>
</feature>
<dbReference type="PANTHER" id="PTHR11712">
    <property type="entry name" value="POLYKETIDE SYNTHASE-RELATED"/>
    <property type="match status" value="1"/>
</dbReference>
<protein>
    <submittedName>
        <fullName evidence="5">Beta-ketoacyl-[acyl-carrier-protein] synthase family protein</fullName>
    </submittedName>
</protein>
<comment type="caution">
    <text evidence="5">The sequence shown here is derived from an EMBL/GenBank/DDBJ whole genome shotgun (WGS) entry which is preliminary data.</text>
</comment>
<dbReference type="InterPro" id="IPR014031">
    <property type="entry name" value="Ketoacyl_synth_C"/>
</dbReference>
<dbReference type="PROSITE" id="PS52004">
    <property type="entry name" value="KS3_2"/>
    <property type="match status" value="1"/>
</dbReference>
<reference evidence="5 6" key="1">
    <citation type="submission" date="2022-11" db="EMBL/GenBank/DDBJ databases">
        <title>The characterization of three novel Bacteroidetes species and genomic analysis of their roles in tidal elemental geochemical cycles.</title>
        <authorList>
            <person name="Ma K."/>
        </authorList>
    </citation>
    <scope>NUCLEOTIDE SEQUENCE [LARGE SCALE GENOMIC DNA]</scope>
    <source>
        <strain evidence="5 6">M17</strain>
    </source>
</reference>
<dbReference type="SUPFAM" id="SSF53901">
    <property type="entry name" value="Thiolase-like"/>
    <property type="match status" value="2"/>
</dbReference>